<dbReference type="PANTHER" id="PTHR35333:SF3">
    <property type="entry name" value="BETA-LACTAMASE-TYPE TRANSPEPTIDASE FOLD CONTAINING PROTEIN"/>
    <property type="match status" value="1"/>
</dbReference>
<reference evidence="3" key="1">
    <citation type="submission" date="2021-02" db="EMBL/GenBank/DDBJ databases">
        <title>Infant gut strain persistence is associated with maternal origin, phylogeny, and functional potential including surface adhesion and iron acquisition.</title>
        <authorList>
            <person name="Lou Y.C."/>
        </authorList>
    </citation>
    <scope>NUCLEOTIDE SEQUENCE</scope>
    <source>
        <strain evidence="3">L2_039_000G1_dasL2_039_000G1_concoct_11</strain>
    </source>
</reference>
<feature type="region of interest" description="Disordered" evidence="1">
    <location>
        <begin position="1"/>
        <end position="110"/>
    </location>
</feature>
<organism evidence="3 4">
    <name type="scientific">Slackia piriformis</name>
    <dbReference type="NCBI Taxonomy" id="626934"/>
    <lineage>
        <taxon>Bacteria</taxon>
        <taxon>Bacillati</taxon>
        <taxon>Actinomycetota</taxon>
        <taxon>Coriobacteriia</taxon>
        <taxon>Eggerthellales</taxon>
        <taxon>Eggerthellaceae</taxon>
        <taxon>Slackia</taxon>
    </lineage>
</organism>
<dbReference type="InterPro" id="IPR000871">
    <property type="entry name" value="Beta-lactam_class-A"/>
</dbReference>
<dbReference type="InterPro" id="IPR045155">
    <property type="entry name" value="Beta-lactam_cat"/>
</dbReference>
<comment type="caution">
    <text evidence="3">The sequence shown here is derived from an EMBL/GenBank/DDBJ whole genome shotgun (WGS) entry which is preliminary data.</text>
</comment>
<dbReference type="SUPFAM" id="SSF56601">
    <property type="entry name" value="beta-lactamase/transpeptidase-like"/>
    <property type="match status" value="1"/>
</dbReference>
<feature type="compositionally biased region" description="Basic and acidic residues" evidence="1">
    <location>
        <begin position="82"/>
        <end position="92"/>
    </location>
</feature>
<gene>
    <name evidence="3" type="ORF">KH142_00185</name>
</gene>
<protein>
    <submittedName>
        <fullName evidence="3">Serine hydrolase</fullName>
    </submittedName>
</protein>
<feature type="domain" description="Beta-lactamase class A catalytic" evidence="2">
    <location>
        <begin position="249"/>
        <end position="453"/>
    </location>
</feature>
<dbReference type="GO" id="GO:0046677">
    <property type="term" value="P:response to antibiotic"/>
    <property type="evidence" value="ECO:0007669"/>
    <property type="project" value="InterPro"/>
</dbReference>
<feature type="compositionally biased region" description="Basic residues" evidence="1">
    <location>
        <begin position="96"/>
        <end position="105"/>
    </location>
</feature>
<keyword evidence="3" id="KW-0378">Hydrolase</keyword>
<dbReference type="Gene3D" id="3.40.710.10">
    <property type="entry name" value="DD-peptidase/beta-lactamase superfamily"/>
    <property type="match status" value="1"/>
</dbReference>
<evidence type="ECO:0000313" key="3">
    <source>
        <dbReference type="EMBL" id="MBS6939910.1"/>
    </source>
</evidence>
<proteinExistence type="predicted"/>
<evidence type="ECO:0000259" key="2">
    <source>
        <dbReference type="Pfam" id="PF13354"/>
    </source>
</evidence>
<evidence type="ECO:0000313" key="4">
    <source>
        <dbReference type="Proteomes" id="UP000727506"/>
    </source>
</evidence>
<dbReference type="PANTHER" id="PTHR35333">
    <property type="entry name" value="BETA-LACTAMASE"/>
    <property type="match status" value="1"/>
</dbReference>
<evidence type="ECO:0000256" key="1">
    <source>
        <dbReference type="SAM" id="MobiDB-lite"/>
    </source>
</evidence>
<dbReference type="EMBL" id="JAGZSV010000001">
    <property type="protein sequence ID" value="MBS6939910.1"/>
    <property type="molecule type" value="Genomic_DNA"/>
</dbReference>
<dbReference type="GO" id="GO:0008800">
    <property type="term" value="F:beta-lactamase activity"/>
    <property type="evidence" value="ECO:0007669"/>
    <property type="project" value="InterPro"/>
</dbReference>
<dbReference type="Proteomes" id="UP000727506">
    <property type="component" value="Unassembled WGS sequence"/>
</dbReference>
<accession>A0A943UXH8</accession>
<sequence length="480" mass="52357">MKDGNHPHSHEHDEHEDEIREHARERLHARQEAHEEHRDAVRPHLGRDTTHRSGAKHESAQAHDAAHTTHRATGDATAQTRDGAEKRHDAPQAKKTNPHRAKHATPSRTAVAGKFVRDTAGKLQNAVPLRMPLAPAVRVAIAVALVAAIGIAAFQCSRAGEPPAQEAPSVEEGTHDDSVQTETAEQAEPFEPAAAALEGVPTGKKLQTFSLAENDGDNDNEDAMLISDDQTVAIMSAIDDAEETGDVSMVFYNLETGKGIAYNADAAVYGASSFKAPYALYVCETQVETGLMTLDDEVPGTDAFDPSSYYNNGSYPLSDLIESAIVYSDNNAFGSLRDAFDMQGYDEWARELGLDDALYRADSWYPWYSARTSAKLWTEMYRYLQTQSEAARYLEKLTGETEVSFLRDALEGTGATINDKAGWCADSDPRWNGVCDAGIVKIDGTPYIMSILTGMPDGDESYERYEAVASAVFATREALA</sequence>
<feature type="compositionally biased region" description="Basic and acidic residues" evidence="1">
    <location>
        <begin position="1"/>
        <end position="67"/>
    </location>
</feature>
<dbReference type="Pfam" id="PF13354">
    <property type="entry name" value="Beta-lactamase2"/>
    <property type="match status" value="1"/>
</dbReference>
<dbReference type="GO" id="GO:0030655">
    <property type="term" value="P:beta-lactam antibiotic catabolic process"/>
    <property type="evidence" value="ECO:0007669"/>
    <property type="project" value="InterPro"/>
</dbReference>
<dbReference type="InterPro" id="IPR012338">
    <property type="entry name" value="Beta-lactam/transpept-like"/>
</dbReference>
<name>A0A943UXH8_9ACTN</name>
<dbReference type="AlphaFoldDB" id="A0A943UXH8"/>
<feature type="region of interest" description="Disordered" evidence="1">
    <location>
        <begin position="160"/>
        <end position="186"/>
    </location>
</feature>